<dbReference type="Pfam" id="PF01832">
    <property type="entry name" value="Glucosaminidase"/>
    <property type="match status" value="1"/>
</dbReference>
<dbReference type="Pfam" id="PF10135">
    <property type="entry name" value="Rod-binding"/>
    <property type="match status" value="1"/>
</dbReference>
<evidence type="ECO:0000256" key="11">
    <source>
        <dbReference type="SAM" id="Coils"/>
    </source>
</evidence>
<evidence type="ECO:0000313" key="13">
    <source>
        <dbReference type="EMBL" id="VAW70975.1"/>
    </source>
</evidence>
<keyword evidence="7 13" id="KW-0378">Hydrolase</keyword>
<evidence type="ECO:0000256" key="1">
    <source>
        <dbReference type="ARBA" id="ARBA00002954"/>
    </source>
</evidence>
<comment type="similarity">
    <text evidence="4">In the C-terminal section; belongs to the glycosyl hydrolase 73 family.</text>
</comment>
<dbReference type="GO" id="GO:0004040">
    <property type="term" value="F:amidase activity"/>
    <property type="evidence" value="ECO:0007669"/>
    <property type="project" value="InterPro"/>
</dbReference>
<dbReference type="NCBIfam" id="TIGR02541">
    <property type="entry name" value="flagell_FlgJ"/>
    <property type="match status" value="1"/>
</dbReference>
<dbReference type="Gene3D" id="1.10.530.10">
    <property type="match status" value="1"/>
</dbReference>
<evidence type="ECO:0000256" key="6">
    <source>
        <dbReference type="ARBA" id="ARBA00022764"/>
    </source>
</evidence>
<evidence type="ECO:0000256" key="7">
    <source>
        <dbReference type="ARBA" id="ARBA00022801"/>
    </source>
</evidence>
<dbReference type="InterPro" id="IPR002901">
    <property type="entry name" value="MGlyc_endo_b_GlcNAc-like_dom"/>
</dbReference>
<comment type="function">
    <text evidence="1">Flagellum-specific muramidase which hydrolyzes the peptidoglycan layer to assemble the rod structure in the periplasmic space.</text>
</comment>
<evidence type="ECO:0000256" key="2">
    <source>
        <dbReference type="ARBA" id="ARBA00004418"/>
    </source>
</evidence>
<dbReference type="SMART" id="SM00047">
    <property type="entry name" value="LYZ2"/>
    <property type="match status" value="1"/>
</dbReference>
<keyword evidence="11" id="KW-0175">Coiled coil</keyword>
<dbReference type="InterPro" id="IPR019301">
    <property type="entry name" value="Flagellar_prot_FlgJ_N"/>
</dbReference>
<keyword evidence="13" id="KW-0282">Flagellum</keyword>
<evidence type="ECO:0000256" key="8">
    <source>
        <dbReference type="ARBA" id="ARBA00023295"/>
    </source>
</evidence>
<keyword evidence="9" id="KW-0961">Cell wall biogenesis/degradation</keyword>
<comment type="subcellular location">
    <subcellularLocation>
        <location evidence="2">Periplasm</location>
    </subcellularLocation>
</comment>
<feature type="coiled-coil region" evidence="11">
    <location>
        <begin position="147"/>
        <end position="174"/>
    </location>
</feature>
<dbReference type="Gene3D" id="2.10.70.40">
    <property type="entry name" value="peptidoglycan hydrolase"/>
    <property type="match status" value="1"/>
</dbReference>
<feature type="domain" description="Mannosyl-glycoprotein endo-beta-N-acetylglucosamidase-like" evidence="12">
    <location>
        <begin position="156"/>
        <end position="328"/>
    </location>
</feature>
<gene>
    <name evidence="13" type="ORF">MNBD_GAMMA09-75</name>
</gene>
<dbReference type="GO" id="GO:0042597">
    <property type="term" value="C:periplasmic space"/>
    <property type="evidence" value="ECO:0007669"/>
    <property type="project" value="UniProtKB-SubCell"/>
</dbReference>
<dbReference type="AlphaFoldDB" id="A0A3B0XRA8"/>
<dbReference type="EMBL" id="UOFI01000214">
    <property type="protein sequence ID" value="VAW70975.1"/>
    <property type="molecule type" value="Genomic_DNA"/>
</dbReference>
<dbReference type="PANTHER" id="PTHR33308">
    <property type="entry name" value="PEPTIDOGLYCAN HYDROLASE FLGJ"/>
    <property type="match status" value="1"/>
</dbReference>
<dbReference type="PRINTS" id="PR01002">
    <property type="entry name" value="FLGFLGJ"/>
</dbReference>
<comment type="similarity">
    <text evidence="3">In the N-terminal section; belongs to the FlgJ family.</text>
</comment>
<dbReference type="GO" id="GO:0071555">
    <property type="term" value="P:cell wall organization"/>
    <property type="evidence" value="ECO:0007669"/>
    <property type="project" value="UniProtKB-KW"/>
</dbReference>
<name>A0A3B0XRA8_9ZZZZ</name>
<sequence length="334" mass="37394">MQTSSAIYNDFQALGALKKGARENSPEAIKQVAQQFESLFVQMMLKSMRDTVPENELFGSNGEKMYQEMYDKQLSQHISNGRGMGLAKVIERQLGGVDSAEIRADKSVKNYFETAREFPQTMAGKTHMDNAVIVSKLQRSTASLSHNKLNNNNNVQLESEKENLNKQASFINKILPYALRASEKLGVDAGVLIAQSALETGWGQYLPAKANGLSGNNFFGLKADQRWQGEKIEIATLEYRHGVMQQEKAEFRAYDSASQAFEDYTDFIFSNPRYQQALEVAYDAEAYARELQKAGYATDPDYASKINRIRNDKTLQARLSELTSDSKGDISDKG</sequence>
<dbReference type="GO" id="GO:0071973">
    <property type="term" value="P:bacterial-type flagellum-dependent cell motility"/>
    <property type="evidence" value="ECO:0007669"/>
    <property type="project" value="TreeGrafter"/>
</dbReference>
<protein>
    <recommendedName>
        <fullName evidence="5">Peptidoglycan hydrolase FlgJ</fullName>
    </recommendedName>
    <alternativeName>
        <fullName evidence="10">Muramidase FlgJ</fullName>
    </alternativeName>
</protein>
<organism evidence="13">
    <name type="scientific">hydrothermal vent metagenome</name>
    <dbReference type="NCBI Taxonomy" id="652676"/>
    <lineage>
        <taxon>unclassified sequences</taxon>
        <taxon>metagenomes</taxon>
        <taxon>ecological metagenomes</taxon>
    </lineage>
</organism>
<keyword evidence="13" id="KW-0966">Cell projection</keyword>
<proteinExistence type="inferred from homology"/>
<evidence type="ECO:0000256" key="4">
    <source>
        <dbReference type="ARBA" id="ARBA00007974"/>
    </source>
</evidence>
<evidence type="ECO:0000256" key="9">
    <source>
        <dbReference type="ARBA" id="ARBA00023316"/>
    </source>
</evidence>
<keyword evidence="13" id="KW-0969">Cilium</keyword>
<accession>A0A3B0XRA8</accession>
<evidence type="ECO:0000256" key="5">
    <source>
        <dbReference type="ARBA" id="ARBA00013433"/>
    </source>
</evidence>
<dbReference type="InterPro" id="IPR051056">
    <property type="entry name" value="Glycosyl_Hydrolase_73"/>
</dbReference>
<keyword evidence="8" id="KW-0326">Glycosidase</keyword>
<evidence type="ECO:0000259" key="12">
    <source>
        <dbReference type="SMART" id="SM00047"/>
    </source>
</evidence>
<reference evidence="13" key="1">
    <citation type="submission" date="2018-06" db="EMBL/GenBank/DDBJ databases">
        <authorList>
            <person name="Zhirakovskaya E."/>
        </authorList>
    </citation>
    <scope>NUCLEOTIDE SEQUENCE</scope>
</reference>
<dbReference type="PANTHER" id="PTHR33308:SF9">
    <property type="entry name" value="PEPTIDOGLYCAN HYDROLASE FLGJ"/>
    <property type="match status" value="1"/>
</dbReference>
<dbReference type="GO" id="GO:0016798">
    <property type="term" value="F:hydrolase activity, acting on glycosyl bonds"/>
    <property type="evidence" value="ECO:0007669"/>
    <property type="project" value="UniProtKB-KW"/>
</dbReference>
<keyword evidence="6" id="KW-0574">Periplasm</keyword>
<evidence type="ECO:0000256" key="3">
    <source>
        <dbReference type="ARBA" id="ARBA00006880"/>
    </source>
</evidence>
<dbReference type="GO" id="GO:0044780">
    <property type="term" value="P:bacterial-type flagellum assembly"/>
    <property type="evidence" value="ECO:0007669"/>
    <property type="project" value="InterPro"/>
</dbReference>
<dbReference type="InterPro" id="IPR013377">
    <property type="entry name" value="FlgJ"/>
</dbReference>
<evidence type="ECO:0000256" key="10">
    <source>
        <dbReference type="ARBA" id="ARBA00030835"/>
    </source>
</evidence>